<dbReference type="PROSITE" id="PS00754">
    <property type="entry name" value="NA_NEUROTRAN_SYMP_2"/>
    <property type="match status" value="1"/>
</dbReference>
<feature type="disulfide bond" evidence="7">
    <location>
        <begin position="143"/>
        <end position="152"/>
    </location>
</feature>
<dbReference type="PANTHER" id="PTHR11616:SF38">
    <property type="entry name" value="SODIUM-DEPENDENT DOPAMINE TRANSPORTER"/>
    <property type="match status" value="1"/>
</dbReference>
<feature type="transmembrane region" description="Helical" evidence="9">
    <location>
        <begin position="216"/>
        <end position="239"/>
    </location>
</feature>
<feature type="binding site" evidence="6">
    <location>
        <position position="270"/>
    </location>
    <ligand>
        <name>Na(+)</name>
        <dbReference type="ChEBI" id="CHEBI:29101"/>
        <label>1</label>
    </ligand>
</feature>
<dbReference type="PRINTS" id="PR00176">
    <property type="entry name" value="NANEUSMPORT"/>
</dbReference>
<dbReference type="GO" id="GO:0046872">
    <property type="term" value="F:metal ion binding"/>
    <property type="evidence" value="ECO:0007669"/>
    <property type="project" value="UniProtKB-KW"/>
</dbReference>
<keyword evidence="6" id="KW-0915">Sodium</keyword>
<evidence type="ECO:0000313" key="10">
    <source>
        <dbReference type="Ensembl" id="ENSOKIP00005035558.1"/>
    </source>
</evidence>
<evidence type="ECO:0000256" key="9">
    <source>
        <dbReference type="SAM" id="Phobius"/>
    </source>
</evidence>
<dbReference type="NCBIfam" id="NF037979">
    <property type="entry name" value="Na_transp"/>
    <property type="match status" value="1"/>
</dbReference>
<evidence type="ECO:0000256" key="3">
    <source>
        <dbReference type="ARBA" id="ARBA00022692"/>
    </source>
</evidence>
<dbReference type="SUPFAM" id="SSF161070">
    <property type="entry name" value="SNF-like"/>
    <property type="match status" value="1"/>
</dbReference>
<dbReference type="AlphaFoldDB" id="A0A8C7FYV0"/>
<feature type="binding site" evidence="6">
    <location>
        <position position="370"/>
    </location>
    <ligand>
        <name>Na(+)</name>
        <dbReference type="ChEBI" id="CHEBI:29101"/>
        <label>1</label>
    </ligand>
</feature>
<feature type="transmembrane region" description="Helical" evidence="9">
    <location>
        <begin position="187"/>
        <end position="204"/>
    </location>
</feature>
<dbReference type="Ensembl" id="ENSOKIT00005037540.1">
    <property type="protein sequence ID" value="ENSOKIP00005035558.1"/>
    <property type="gene ID" value="ENSOKIG00005015141.1"/>
</dbReference>
<comment type="subcellular location">
    <subcellularLocation>
        <location evidence="1">Membrane</location>
        <topology evidence="1">Multi-pass membrane protein</topology>
    </subcellularLocation>
</comment>
<dbReference type="GO" id="GO:0005886">
    <property type="term" value="C:plasma membrane"/>
    <property type="evidence" value="ECO:0007669"/>
    <property type="project" value="TreeGrafter"/>
</dbReference>
<sequence>MTLILVKEHNGVQFTTSTLVSPRETWGKKIDFLLSVIGFAVDLANVWRFPYLCYKNGGGAFLVPYLFFMVIAGMPLFYMELALGQYNREGAAGVWKICPIFKGVGFTVILISLYVGFYYNVIIAWALFYLFSSFTGELPWVHCNNTWNSPNCSDLWAFNNSLNDTHKRGVLHLQDSEGIADLGLPRWQLTSCLAVVIVVLYFSLWKGVKTSGKVVWITATMPYVVLTVLLLRGVTLPGAMDGIKAYLSVDFLRLCEPQVWIDAATQICFSLGVGFGVLIAFSSYNKFSNNCYRDAIITSSINSLTSFFSGFVIFSFLGYMSHKHSVPLDKVATDGPGLVFIIYPEAIATLPGSSVWAVIFFIMLLTLGIDSAMGGMESVITGLMDEFKFLHKHRELFTLIHRCVHLPHHCSGGIYVFTLLDHFAAGTSILFGVLIEAIGIAWFYGVDRFSDDIEEMIGQRPGLYWRLCWKFVSPCFLLFMVVVSFATFNPPNYGTYTFPIWANMIGWCLAISSMTMVPLYAIYKMCTLPGKFCDRLAYAITPEHEHHLVDNGEVRRFTVSCSSLLT</sequence>
<keyword evidence="4 9" id="KW-1133">Transmembrane helix</keyword>
<dbReference type="PROSITE" id="PS00610">
    <property type="entry name" value="NA_NEUROTRAN_SYMP_1"/>
    <property type="match status" value="1"/>
</dbReference>
<feature type="transmembrane region" description="Helical" evidence="9">
    <location>
        <begin position="62"/>
        <end position="83"/>
    </location>
</feature>
<reference evidence="10" key="2">
    <citation type="submission" date="2025-09" db="UniProtKB">
        <authorList>
            <consortium name="Ensembl"/>
        </authorList>
    </citation>
    <scope>IDENTIFICATION</scope>
</reference>
<accession>A0A8C7FYV0</accession>
<keyword evidence="3 8" id="KW-0812">Transmembrane</keyword>
<feature type="binding site" evidence="6">
    <location>
        <position position="40"/>
    </location>
    <ligand>
        <name>Na(+)</name>
        <dbReference type="ChEBI" id="CHEBI:29101"/>
        <label>1</label>
    </ligand>
</feature>
<feature type="transmembrane region" description="Helical" evidence="9">
    <location>
        <begin position="301"/>
        <end position="320"/>
    </location>
</feature>
<dbReference type="GO" id="GO:0015293">
    <property type="term" value="F:symporter activity"/>
    <property type="evidence" value="ECO:0007669"/>
    <property type="project" value="UniProtKB-KW"/>
</dbReference>
<evidence type="ECO:0000256" key="1">
    <source>
        <dbReference type="ARBA" id="ARBA00004141"/>
    </source>
</evidence>
<feature type="transmembrane region" description="Helical" evidence="9">
    <location>
        <begin position="423"/>
        <end position="446"/>
    </location>
</feature>
<feature type="binding site" evidence="6">
    <location>
        <position position="371"/>
    </location>
    <ligand>
        <name>Na(+)</name>
        <dbReference type="ChEBI" id="CHEBI:29101"/>
        <label>1</label>
    </ligand>
</feature>
<feature type="binding site" evidence="6">
    <location>
        <position position="45"/>
    </location>
    <ligand>
        <name>Na(+)</name>
        <dbReference type="ChEBI" id="CHEBI:29101"/>
        <label>1</label>
    </ligand>
</feature>
<evidence type="ECO:0000256" key="4">
    <source>
        <dbReference type="ARBA" id="ARBA00022989"/>
    </source>
</evidence>
<proteinExistence type="inferred from homology"/>
<feature type="transmembrane region" description="Helical" evidence="9">
    <location>
        <begin position="104"/>
        <end position="131"/>
    </location>
</feature>
<gene>
    <name evidence="10" type="primary">SLC6A3</name>
    <name evidence="10" type="synonym">slc6a3</name>
</gene>
<dbReference type="GeneTree" id="ENSGT00940000161224"/>
<feature type="binding site" evidence="6">
    <location>
        <position position="41"/>
    </location>
    <ligand>
        <name>Na(+)</name>
        <dbReference type="ChEBI" id="CHEBI:29101"/>
        <label>1</label>
    </ligand>
</feature>
<dbReference type="PROSITE" id="PS50267">
    <property type="entry name" value="NA_NEUROTRAN_SYMP_3"/>
    <property type="match status" value="1"/>
</dbReference>
<evidence type="ECO:0000256" key="5">
    <source>
        <dbReference type="ARBA" id="ARBA00023136"/>
    </source>
</evidence>
<feature type="transmembrane region" description="Helical" evidence="9">
    <location>
        <begin position="500"/>
        <end position="522"/>
    </location>
</feature>
<protein>
    <recommendedName>
        <fullName evidence="8">Transporter</fullName>
    </recommendedName>
</protein>
<feature type="binding site" evidence="6">
    <location>
        <position position="38"/>
    </location>
    <ligand>
        <name>Na(+)</name>
        <dbReference type="ChEBI" id="CHEBI:29101"/>
        <label>1</label>
    </ligand>
</feature>
<dbReference type="Proteomes" id="UP000694557">
    <property type="component" value="Unassembled WGS sequence"/>
</dbReference>
<feature type="transmembrane region" description="Helical" evidence="9">
    <location>
        <begin position="355"/>
        <end position="375"/>
    </location>
</feature>
<feature type="transmembrane region" description="Helical" evidence="9">
    <location>
        <begin position="467"/>
        <end position="488"/>
    </location>
</feature>
<feature type="transmembrane region" description="Helical" evidence="9">
    <location>
        <begin position="259"/>
        <end position="281"/>
    </location>
</feature>
<evidence type="ECO:0000256" key="6">
    <source>
        <dbReference type="PIRSR" id="PIRSR600175-1"/>
    </source>
</evidence>
<dbReference type="PANTHER" id="PTHR11616">
    <property type="entry name" value="SODIUM/CHLORIDE DEPENDENT TRANSPORTER"/>
    <property type="match status" value="1"/>
</dbReference>
<keyword evidence="11" id="KW-1185">Reference proteome</keyword>
<keyword evidence="8" id="KW-0769">Symport</keyword>
<evidence type="ECO:0000256" key="8">
    <source>
        <dbReference type="RuleBase" id="RU003732"/>
    </source>
</evidence>
<reference evidence="10" key="1">
    <citation type="submission" date="2025-08" db="UniProtKB">
        <authorList>
            <consortium name="Ensembl"/>
        </authorList>
    </citation>
    <scope>IDENTIFICATION</scope>
</reference>
<feature type="binding site" evidence="6">
    <location>
        <position position="302"/>
    </location>
    <ligand>
        <name>Na(+)</name>
        <dbReference type="ChEBI" id="CHEBI:29101"/>
        <label>1</label>
    </ligand>
</feature>
<evidence type="ECO:0000256" key="7">
    <source>
        <dbReference type="PIRSR" id="PIRSR600175-2"/>
    </source>
</evidence>
<dbReference type="GO" id="GO:0035725">
    <property type="term" value="P:sodium ion transmembrane transport"/>
    <property type="evidence" value="ECO:0007669"/>
    <property type="project" value="TreeGrafter"/>
</dbReference>
<dbReference type="GO" id="GO:0006865">
    <property type="term" value="P:amino acid transport"/>
    <property type="evidence" value="ECO:0007669"/>
    <property type="project" value="TreeGrafter"/>
</dbReference>
<keyword evidence="5 9" id="KW-0472">Membrane</keyword>
<dbReference type="InterPro" id="IPR037272">
    <property type="entry name" value="SNS_sf"/>
</dbReference>
<keyword evidence="7" id="KW-1015">Disulfide bond</keyword>
<feature type="binding site" evidence="6">
    <location>
        <position position="367"/>
    </location>
    <ligand>
        <name>Na(+)</name>
        <dbReference type="ChEBI" id="CHEBI:29101"/>
        <label>1</label>
    </ligand>
</feature>
<dbReference type="Pfam" id="PF00209">
    <property type="entry name" value="SNF"/>
    <property type="match status" value="1"/>
</dbReference>
<evidence type="ECO:0000256" key="2">
    <source>
        <dbReference type="ARBA" id="ARBA00022448"/>
    </source>
</evidence>
<dbReference type="InterPro" id="IPR000175">
    <property type="entry name" value="Na/ntran_symport"/>
</dbReference>
<keyword evidence="6" id="KW-0479">Metal-binding</keyword>
<evidence type="ECO:0000313" key="11">
    <source>
        <dbReference type="Proteomes" id="UP000694557"/>
    </source>
</evidence>
<name>A0A8C7FYV0_ONCKI</name>
<comment type="similarity">
    <text evidence="8">Belongs to the sodium:neurotransmitter symporter (SNF) (TC 2.A.22) family.</text>
</comment>
<organism evidence="10 11">
    <name type="scientific">Oncorhynchus kisutch</name>
    <name type="common">Coho salmon</name>
    <name type="synonym">Salmo kisutch</name>
    <dbReference type="NCBI Taxonomy" id="8019"/>
    <lineage>
        <taxon>Eukaryota</taxon>
        <taxon>Metazoa</taxon>
        <taxon>Chordata</taxon>
        <taxon>Craniata</taxon>
        <taxon>Vertebrata</taxon>
        <taxon>Euteleostomi</taxon>
        <taxon>Actinopterygii</taxon>
        <taxon>Neopterygii</taxon>
        <taxon>Teleostei</taxon>
        <taxon>Protacanthopterygii</taxon>
        <taxon>Salmoniformes</taxon>
        <taxon>Salmonidae</taxon>
        <taxon>Salmoninae</taxon>
        <taxon>Oncorhynchus</taxon>
    </lineage>
</organism>
<keyword evidence="2 8" id="KW-0813">Transport</keyword>
<feature type="transmembrane region" description="Helical" evidence="9">
    <location>
        <begin position="32"/>
        <end position="50"/>
    </location>
</feature>